<dbReference type="InterPro" id="IPR017452">
    <property type="entry name" value="GPCR_Rhodpsn_7TM"/>
</dbReference>
<dbReference type="InterPro" id="IPR026234">
    <property type="entry name" value="MRGPCRFAMILY"/>
</dbReference>
<evidence type="ECO:0000256" key="4">
    <source>
        <dbReference type="ARBA" id="ARBA00022989"/>
    </source>
</evidence>
<dbReference type="PRINTS" id="PR00237">
    <property type="entry name" value="GPCRRHODOPSN"/>
</dbReference>
<dbReference type="PANTHER" id="PTHR11334">
    <property type="entry name" value="MAS-RELATED G-PROTEIN COUPLED RECEPTOR"/>
    <property type="match status" value="1"/>
</dbReference>
<dbReference type="PRINTS" id="PR02108">
    <property type="entry name" value="MRGPCRFAMILY"/>
</dbReference>
<feature type="domain" description="G-protein coupled receptors family 1 profile" evidence="12">
    <location>
        <begin position="56"/>
        <end position="280"/>
    </location>
</feature>
<evidence type="ECO:0000256" key="8">
    <source>
        <dbReference type="ARBA" id="ARBA00023224"/>
    </source>
</evidence>
<dbReference type="Ensembl" id="ENSMODT00000076913.1">
    <property type="protein sequence ID" value="ENSMODP00000053217.1"/>
    <property type="gene ID" value="ENSMODG00000048854.1"/>
</dbReference>
<dbReference type="CDD" id="cd14973">
    <property type="entry name" value="7tmA_Mrgpr"/>
    <property type="match status" value="1"/>
</dbReference>
<evidence type="ECO:0000259" key="12">
    <source>
        <dbReference type="PROSITE" id="PS50262"/>
    </source>
</evidence>
<evidence type="ECO:0000256" key="9">
    <source>
        <dbReference type="RuleBase" id="RU000688"/>
    </source>
</evidence>
<dbReference type="GO" id="GO:0005886">
    <property type="term" value="C:plasma membrane"/>
    <property type="evidence" value="ECO:0000318"/>
    <property type="project" value="GO_Central"/>
</dbReference>
<comment type="subcellular location">
    <subcellularLocation>
        <location evidence="1">Cell membrane</location>
        <topology evidence="1">Multi-pass membrane protein</topology>
    </subcellularLocation>
</comment>
<evidence type="ECO:0000256" key="10">
    <source>
        <dbReference type="SAM" id="MobiDB-lite"/>
    </source>
</evidence>
<feature type="transmembrane region" description="Helical" evidence="11">
    <location>
        <begin position="106"/>
        <end position="132"/>
    </location>
</feature>
<dbReference type="PROSITE" id="PS50262">
    <property type="entry name" value="G_PROTEIN_RECEP_F1_2"/>
    <property type="match status" value="1"/>
</dbReference>
<gene>
    <name evidence="13" type="primary">LOC100027637</name>
</gene>
<keyword evidence="6 11" id="KW-0472">Membrane</keyword>
<organism evidence="13 14">
    <name type="scientific">Monodelphis domestica</name>
    <name type="common">Gray short-tailed opossum</name>
    <dbReference type="NCBI Taxonomy" id="13616"/>
    <lineage>
        <taxon>Eukaryota</taxon>
        <taxon>Metazoa</taxon>
        <taxon>Chordata</taxon>
        <taxon>Craniata</taxon>
        <taxon>Vertebrata</taxon>
        <taxon>Euteleostomi</taxon>
        <taxon>Mammalia</taxon>
        <taxon>Metatheria</taxon>
        <taxon>Didelphimorphia</taxon>
        <taxon>Didelphidae</taxon>
        <taxon>Monodelphis</taxon>
    </lineage>
</organism>
<dbReference type="OrthoDB" id="9451392at2759"/>
<keyword evidence="7 9" id="KW-0675">Receptor</keyword>
<dbReference type="Proteomes" id="UP000002280">
    <property type="component" value="Chromosome 3"/>
</dbReference>
<keyword evidence="8 9" id="KW-0807">Transducer</keyword>
<evidence type="ECO:0000256" key="6">
    <source>
        <dbReference type="ARBA" id="ARBA00023136"/>
    </source>
</evidence>
<dbReference type="GeneTree" id="ENSGT01030000234639"/>
<evidence type="ECO:0000256" key="1">
    <source>
        <dbReference type="ARBA" id="ARBA00004651"/>
    </source>
</evidence>
<evidence type="ECO:0000313" key="14">
    <source>
        <dbReference type="Proteomes" id="UP000002280"/>
    </source>
</evidence>
<dbReference type="GO" id="GO:0004930">
    <property type="term" value="F:G protein-coupled receptor activity"/>
    <property type="evidence" value="ECO:0000318"/>
    <property type="project" value="GO_Central"/>
</dbReference>
<dbReference type="Pfam" id="PF00001">
    <property type="entry name" value="7tm_1"/>
    <property type="match status" value="1"/>
</dbReference>
<dbReference type="AlphaFoldDB" id="A0A5F8H097"/>
<keyword evidence="14" id="KW-1185">Reference proteome</keyword>
<keyword evidence="3 9" id="KW-0812">Transmembrane</keyword>
<dbReference type="FunFam" id="1.20.1070.10:FF:000274">
    <property type="entry name" value="Uncharacterized protein"/>
    <property type="match status" value="1"/>
</dbReference>
<evidence type="ECO:0000256" key="5">
    <source>
        <dbReference type="ARBA" id="ARBA00023040"/>
    </source>
</evidence>
<feature type="transmembrane region" description="Helical" evidence="11">
    <location>
        <begin position="194"/>
        <end position="215"/>
    </location>
</feature>
<evidence type="ECO:0000256" key="11">
    <source>
        <dbReference type="SAM" id="Phobius"/>
    </source>
</evidence>
<evidence type="ECO:0000256" key="2">
    <source>
        <dbReference type="ARBA" id="ARBA00022475"/>
    </source>
</evidence>
<dbReference type="GeneID" id="100027637"/>
<dbReference type="GO" id="GO:0007186">
    <property type="term" value="P:G protein-coupled receptor signaling pathway"/>
    <property type="evidence" value="ECO:0000318"/>
    <property type="project" value="GO_Central"/>
</dbReference>
<dbReference type="PANTHER" id="PTHR11334:SF29">
    <property type="entry name" value="MAS-RELATED G-PROTEIN COUPLED RECEPTOR MEMBER X2"/>
    <property type="match status" value="1"/>
</dbReference>
<name>A0A5F8H097_MONDO</name>
<dbReference type="Gene3D" id="1.20.1070.10">
    <property type="entry name" value="Rhodopsin 7-helix transmembrane proteins"/>
    <property type="match status" value="1"/>
</dbReference>
<evidence type="ECO:0000256" key="3">
    <source>
        <dbReference type="ARBA" id="ARBA00022692"/>
    </source>
</evidence>
<dbReference type="InParanoid" id="A0A5F8H097"/>
<evidence type="ECO:0000313" key="13">
    <source>
        <dbReference type="Ensembl" id="ENSMODP00000053217.1"/>
    </source>
</evidence>
<feature type="region of interest" description="Disordered" evidence="10">
    <location>
        <begin position="339"/>
        <end position="358"/>
    </location>
</feature>
<reference evidence="13" key="2">
    <citation type="submission" date="2025-08" db="UniProtKB">
        <authorList>
            <consortium name="Ensembl"/>
        </authorList>
    </citation>
    <scope>IDENTIFICATION</scope>
</reference>
<protein>
    <recommendedName>
        <fullName evidence="12">G-protein coupled receptors family 1 profile domain-containing protein</fullName>
    </recommendedName>
</protein>
<dbReference type="RefSeq" id="XP_056676915.1">
    <property type="nucleotide sequence ID" value="XM_056820937.1"/>
</dbReference>
<proteinExistence type="inferred from homology"/>
<sequence>MAESPTAEQLDSVLDTTVLTSTNWSLDPLTEAARKSVSLSWTEILSLVIALVGLVRNSIVLWLLGFRTRRSPFSVYILNLAAADALFLGSHFVLCMWVIVGDLNLLVLMLLGPCLLNMSYCMGLSLLAAISTERCLSVLFPLWYRCHRPKHRSAAVCAFLWALPGLYWGVYVALYFPNKNTFYDLYFDLNLVQFGWFSLLTCVLGVSSLMLVLRVQCSSQRMRPPRLYFLALLTVLVFLLCGLPWGFFYAVWIFSRFPLMFYELSRLLACVNSSANPFIYFFLSSNGVEEGGSLSGWSCRGLWGRSRWQGVRGGALPTPTLCIIYPEDENKMLRQGIPCNDPPLPPPLQRAGAPLSPS</sequence>
<reference evidence="13 14" key="1">
    <citation type="journal article" date="2007" name="Nature">
        <title>Genome of the marsupial Monodelphis domestica reveals innovation in non-coding sequences.</title>
        <authorList>
            <person name="Mikkelsen T.S."/>
            <person name="Wakefield M.J."/>
            <person name="Aken B."/>
            <person name="Amemiya C.T."/>
            <person name="Chang J.L."/>
            <person name="Duke S."/>
            <person name="Garber M."/>
            <person name="Gentles A.J."/>
            <person name="Goodstadt L."/>
            <person name="Heger A."/>
            <person name="Jurka J."/>
            <person name="Kamal M."/>
            <person name="Mauceli E."/>
            <person name="Searle S.M."/>
            <person name="Sharpe T."/>
            <person name="Baker M.L."/>
            <person name="Batzer M.A."/>
            <person name="Benos P.V."/>
            <person name="Belov K."/>
            <person name="Clamp M."/>
            <person name="Cook A."/>
            <person name="Cuff J."/>
            <person name="Das R."/>
            <person name="Davidow L."/>
            <person name="Deakin J.E."/>
            <person name="Fazzari M.J."/>
            <person name="Glass J.L."/>
            <person name="Grabherr M."/>
            <person name="Greally J.M."/>
            <person name="Gu W."/>
            <person name="Hore T.A."/>
            <person name="Huttley G.A."/>
            <person name="Kleber M."/>
            <person name="Jirtle R.L."/>
            <person name="Koina E."/>
            <person name="Lee J.T."/>
            <person name="Mahony S."/>
            <person name="Marra M.A."/>
            <person name="Miller R.D."/>
            <person name="Nicholls R.D."/>
            <person name="Oda M."/>
            <person name="Papenfuss A.T."/>
            <person name="Parra Z.E."/>
            <person name="Pollock D.D."/>
            <person name="Ray D.A."/>
            <person name="Schein J.E."/>
            <person name="Speed T.P."/>
            <person name="Thompson K."/>
            <person name="VandeBerg J.L."/>
            <person name="Wade C.M."/>
            <person name="Walker J.A."/>
            <person name="Waters P.D."/>
            <person name="Webber C."/>
            <person name="Weidman J.R."/>
            <person name="Xie X."/>
            <person name="Zody M.C."/>
            <person name="Baldwin J."/>
            <person name="Abdouelleil A."/>
            <person name="Abdulkadir J."/>
            <person name="Abebe A."/>
            <person name="Abera B."/>
            <person name="Abreu J."/>
            <person name="Acer S.C."/>
            <person name="Aftuck L."/>
            <person name="Alexander A."/>
            <person name="An P."/>
            <person name="Anderson E."/>
            <person name="Anderson S."/>
            <person name="Arachi H."/>
            <person name="Azer M."/>
            <person name="Bachantsang P."/>
            <person name="Barry A."/>
            <person name="Bayul T."/>
            <person name="Berlin A."/>
            <person name="Bessette D."/>
            <person name="Bloom T."/>
            <person name="Bloom T."/>
            <person name="Boguslavskiy L."/>
            <person name="Bonnet C."/>
            <person name="Boukhgalter B."/>
            <person name="Bourzgui I."/>
            <person name="Brown A."/>
            <person name="Cahill P."/>
            <person name="Channer S."/>
            <person name="Cheshatsang Y."/>
            <person name="Chuda L."/>
            <person name="Citroen M."/>
            <person name="Collymore A."/>
            <person name="Cooke P."/>
            <person name="Costello M."/>
            <person name="D'Aco K."/>
            <person name="Daza R."/>
            <person name="De Haan G."/>
            <person name="DeGray S."/>
            <person name="DeMaso C."/>
            <person name="Dhargay N."/>
            <person name="Dooley K."/>
            <person name="Dooley E."/>
            <person name="Doricent M."/>
            <person name="Dorje P."/>
            <person name="Dorjee K."/>
            <person name="Dupes A."/>
            <person name="Elong R."/>
            <person name="Falk J."/>
            <person name="Farina A."/>
            <person name="Faro S."/>
            <person name="Ferguson D."/>
            <person name="Fisher S."/>
            <person name="Foley C.D."/>
            <person name="Franke A."/>
            <person name="Friedrich D."/>
            <person name="Gadbois L."/>
            <person name="Gearin G."/>
            <person name="Gearin C.R."/>
            <person name="Giannoukos G."/>
            <person name="Goode T."/>
            <person name="Graham J."/>
            <person name="Grandbois E."/>
            <person name="Grewal S."/>
            <person name="Gyaltsen K."/>
            <person name="Hafez N."/>
            <person name="Hagos B."/>
            <person name="Hall J."/>
            <person name="Henson C."/>
            <person name="Hollinger A."/>
            <person name="Honan T."/>
            <person name="Huard M.D."/>
            <person name="Hughes L."/>
            <person name="Hurhula B."/>
            <person name="Husby M.E."/>
            <person name="Kamat A."/>
            <person name="Kanga B."/>
            <person name="Kashin S."/>
            <person name="Khazanovich D."/>
            <person name="Kisner P."/>
            <person name="Lance K."/>
            <person name="Lara M."/>
            <person name="Lee W."/>
            <person name="Lennon N."/>
            <person name="Letendre F."/>
            <person name="LeVine R."/>
            <person name="Lipovsky A."/>
            <person name="Liu X."/>
            <person name="Liu J."/>
            <person name="Liu S."/>
            <person name="Lokyitsang T."/>
            <person name="Lokyitsang Y."/>
            <person name="Lubonja R."/>
            <person name="Lui A."/>
            <person name="MacDonald P."/>
            <person name="Magnisalis V."/>
            <person name="Maru K."/>
            <person name="Matthews C."/>
            <person name="McCusker W."/>
            <person name="McDonough S."/>
            <person name="Mehta T."/>
            <person name="Meldrim J."/>
            <person name="Meneus L."/>
            <person name="Mihai O."/>
            <person name="Mihalev A."/>
            <person name="Mihova T."/>
            <person name="Mittelman R."/>
            <person name="Mlenga V."/>
            <person name="Montmayeur A."/>
            <person name="Mulrain L."/>
            <person name="Navidi A."/>
            <person name="Naylor J."/>
            <person name="Negash T."/>
            <person name="Nguyen T."/>
            <person name="Nguyen N."/>
            <person name="Nicol R."/>
            <person name="Norbu C."/>
            <person name="Norbu N."/>
            <person name="Novod N."/>
            <person name="O'Neill B."/>
            <person name="Osman S."/>
            <person name="Markiewicz E."/>
            <person name="Oyono O.L."/>
            <person name="Patti C."/>
            <person name="Phunkhang P."/>
            <person name="Pierre F."/>
            <person name="Priest M."/>
            <person name="Raghuraman S."/>
            <person name="Rege F."/>
            <person name="Reyes R."/>
            <person name="Rise C."/>
            <person name="Rogov P."/>
            <person name="Ross K."/>
            <person name="Ryan E."/>
            <person name="Settipalli S."/>
            <person name="Shea T."/>
            <person name="Sherpa N."/>
            <person name="Shi L."/>
            <person name="Shih D."/>
            <person name="Sparrow T."/>
            <person name="Spaulding J."/>
            <person name="Stalker J."/>
            <person name="Stange-Thomann N."/>
            <person name="Stavropoulos S."/>
            <person name="Stone C."/>
            <person name="Strader C."/>
            <person name="Tesfaye S."/>
            <person name="Thomson T."/>
            <person name="Thoulutsang Y."/>
            <person name="Thoulutsang D."/>
            <person name="Topham K."/>
            <person name="Topping I."/>
            <person name="Tsamla T."/>
            <person name="Vassiliev H."/>
            <person name="Vo A."/>
            <person name="Wangchuk T."/>
            <person name="Wangdi T."/>
            <person name="Weiand M."/>
            <person name="Wilkinson J."/>
            <person name="Wilson A."/>
            <person name="Yadav S."/>
            <person name="Young G."/>
            <person name="Yu Q."/>
            <person name="Zembek L."/>
            <person name="Zhong D."/>
            <person name="Zimmer A."/>
            <person name="Zwirko Z."/>
            <person name="Jaffe D.B."/>
            <person name="Alvarez P."/>
            <person name="Brockman W."/>
            <person name="Butler J."/>
            <person name="Chin C."/>
            <person name="Gnerre S."/>
            <person name="MacCallum I."/>
            <person name="Graves J.A."/>
            <person name="Ponting C.P."/>
            <person name="Breen M."/>
            <person name="Samollow P.B."/>
            <person name="Lander E.S."/>
            <person name="Lindblad-Toh K."/>
        </authorList>
    </citation>
    <scope>NUCLEOTIDE SEQUENCE [LARGE SCALE GENOMIC DNA]</scope>
</reference>
<comment type="similarity">
    <text evidence="9">Belongs to the G-protein coupled receptor 1 family.</text>
</comment>
<feature type="transmembrane region" description="Helical" evidence="11">
    <location>
        <begin position="227"/>
        <end position="252"/>
    </location>
</feature>
<dbReference type="InterPro" id="IPR000276">
    <property type="entry name" value="GPCR_Rhodpsn"/>
</dbReference>
<keyword evidence="2" id="KW-1003">Cell membrane</keyword>
<reference evidence="13" key="3">
    <citation type="submission" date="2025-09" db="UniProtKB">
        <authorList>
            <consortium name="Ensembl"/>
        </authorList>
    </citation>
    <scope>IDENTIFICATION</scope>
</reference>
<dbReference type="PROSITE" id="PS00237">
    <property type="entry name" value="G_PROTEIN_RECEP_F1_1"/>
    <property type="match status" value="1"/>
</dbReference>
<feature type="transmembrane region" description="Helical" evidence="11">
    <location>
        <begin position="76"/>
        <end position="100"/>
    </location>
</feature>
<accession>A0A5F8H097</accession>
<dbReference type="SUPFAM" id="SSF81321">
    <property type="entry name" value="Family A G protein-coupled receptor-like"/>
    <property type="match status" value="1"/>
</dbReference>
<feature type="transmembrane region" description="Helical" evidence="11">
    <location>
        <begin position="153"/>
        <end position="174"/>
    </location>
</feature>
<keyword evidence="4 11" id="KW-1133">Transmembrane helix</keyword>
<feature type="transmembrane region" description="Helical" evidence="11">
    <location>
        <begin position="44"/>
        <end position="64"/>
    </location>
</feature>
<evidence type="ECO:0000256" key="7">
    <source>
        <dbReference type="ARBA" id="ARBA00023170"/>
    </source>
</evidence>
<keyword evidence="5 9" id="KW-0297">G-protein coupled receptor</keyword>